<dbReference type="InterPro" id="IPR002818">
    <property type="entry name" value="DJ-1/PfpI"/>
</dbReference>
<dbReference type="NCBIfam" id="TIGR01382">
    <property type="entry name" value="PfpI"/>
    <property type="match status" value="1"/>
</dbReference>
<sequence>MAELSGKRVAMLLANNFEDVEATDPKQYLEERGADVVVIGLNREPITGKKGTTIQPDKTVDEVTVDEFDMLVIPGGGSPENLRIDDRAVEFTRRFVESGKPVAAICHGPQLLISANVLRGRTVTCVNKIRDDVKNAGANYVDEPLVIDGNLITSRVPADLPQFDEAIAKALAGVPVHGD</sequence>
<reference evidence="3" key="1">
    <citation type="journal article" date="2020" name="mSystems">
        <title>Genome- and Community-Level Interaction Insights into Carbon Utilization and Element Cycling Functions of Hydrothermarchaeota in Hydrothermal Sediment.</title>
        <authorList>
            <person name="Zhou Z."/>
            <person name="Liu Y."/>
            <person name="Xu W."/>
            <person name="Pan J."/>
            <person name="Luo Z.H."/>
            <person name="Li M."/>
        </authorList>
    </citation>
    <scope>NUCLEOTIDE SEQUENCE [LARGE SCALE GENOMIC DNA]</scope>
    <source>
        <strain evidence="3">SpSt-210</strain>
    </source>
</reference>
<protein>
    <submittedName>
        <fullName evidence="3">Type 1 glutamine amidotransferase</fullName>
    </submittedName>
</protein>
<dbReference type="PANTHER" id="PTHR42733">
    <property type="entry name" value="DJ-1 PROTEIN"/>
    <property type="match status" value="1"/>
</dbReference>
<dbReference type="InterPro" id="IPR006286">
    <property type="entry name" value="C56_PfpI-like"/>
</dbReference>
<dbReference type="PROSITE" id="PS51276">
    <property type="entry name" value="PEPTIDASE_C56_PFPI"/>
    <property type="match status" value="1"/>
</dbReference>
<comment type="similarity">
    <text evidence="1">Belongs to the peptidase C56 family.</text>
</comment>
<gene>
    <name evidence="3" type="ORF">ENP34_03855</name>
</gene>
<dbReference type="Pfam" id="PF01965">
    <property type="entry name" value="DJ-1_PfpI"/>
    <property type="match status" value="1"/>
</dbReference>
<keyword evidence="3" id="KW-0808">Transferase</keyword>
<evidence type="ECO:0000256" key="1">
    <source>
        <dbReference type="ARBA" id="ARBA00008542"/>
    </source>
</evidence>
<dbReference type="EMBL" id="DSIY01000087">
    <property type="protein sequence ID" value="HEG90564.1"/>
    <property type="molecule type" value="Genomic_DNA"/>
</dbReference>
<dbReference type="GO" id="GO:0016740">
    <property type="term" value="F:transferase activity"/>
    <property type="evidence" value="ECO:0007669"/>
    <property type="project" value="UniProtKB-KW"/>
</dbReference>
<proteinExistence type="inferred from homology"/>
<dbReference type="InterPro" id="IPR029062">
    <property type="entry name" value="Class_I_gatase-like"/>
</dbReference>
<feature type="domain" description="DJ-1/PfpI" evidence="2">
    <location>
        <begin position="7"/>
        <end position="169"/>
    </location>
</feature>
<organism evidence="3">
    <name type="scientific">Thermorudis peleae</name>
    <dbReference type="NCBI Taxonomy" id="1382356"/>
    <lineage>
        <taxon>Bacteria</taxon>
        <taxon>Pseudomonadati</taxon>
        <taxon>Thermomicrobiota</taxon>
        <taxon>Thermomicrobia</taxon>
        <taxon>Thermomicrobia incertae sedis</taxon>
        <taxon>Thermorudis</taxon>
    </lineage>
</organism>
<dbReference type="AlphaFoldDB" id="A0A831WZK4"/>
<dbReference type="PROSITE" id="PS51273">
    <property type="entry name" value="GATASE_TYPE_1"/>
    <property type="match status" value="1"/>
</dbReference>
<keyword evidence="3" id="KW-0315">Glutamine amidotransferase</keyword>
<dbReference type="PANTHER" id="PTHR42733:SF2">
    <property type="entry name" value="DJ-1_THIJ_PFPI FAMILY PROTEIN"/>
    <property type="match status" value="1"/>
</dbReference>
<dbReference type="Gene3D" id="3.40.50.880">
    <property type="match status" value="1"/>
</dbReference>
<evidence type="ECO:0000313" key="3">
    <source>
        <dbReference type="EMBL" id="HEG90564.1"/>
    </source>
</evidence>
<dbReference type="SUPFAM" id="SSF52317">
    <property type="entry name" value="Class I glutamine amidotransferase-like"/>
    <property type="match status" value="1"/>
</dbReference>
<dbReference type="CDD" id="cd03134">
    <property type="entry name" value="GATase1_PfpI_like"/>
    <property type="match status" value="1"/>
</dbReference>
<evidence type="ECO:0000259" key="2">
    <source>
        <dbReference type="Pfam" id="PF01965"/>
    </source>
</evidence>
<comment type="caution">
    <text evidence="3">The sequence shown here is derived from an EMBL/GenBank/DDBJ whole genome shotgun (WGS) entry which is preliminary data.</text>
</comment>
<name>A0A831WZK4_9BACT</name>
<accession>A0A831WZK4</accession>